<sequence>MMKQQNGNDILNCPCCKKVYNLKERLPIILPCEDEICKQCYQNQKDQVQNQQIQCPIDSNHLCDVDQKVKEFKPMIRRLQNHIDCDEHQGSNVQFYCKNQNNLICSNCFVTDSHIQCQFEGIQHIAFERKFLDESFGKILHPLKDFKNQIEEQIENVHSFLDKSRIFGADEIQQDAFKEINPNVQIIPTINGDMKKAEVLNREKTSKKFNNQVKSLKKSQILSLKTAKLKQAIKRRKMKINWILCPNKIKLGQTHNLKNFKRRFSPLEKKTKQNQTLNRKNFKGKFPPCKKKTKLNQILNRKNFKESPSPSKKKIKPKSKQTEYEAKLDSLKTENQKKLIVLTNENLAKQAQLLQEFQAQEKSKSQEHQSKLQIMSKQSEAQLEQQQQENQAKQALLTKENKNMLDILQIQYKEKLDSQSNDFTVKMQNLTRKYQAKLEVKNNEKHDIKNRLENQYIKLQEQVKEKGLMEFRRLVEKSQDIYLLKPQLPLFAFGRKQLLYKATRDGFRAADFHRLCDNKGPTISYIISEHDQVFGGYTSVPWTSDSKYVKDSSAFVFSLSKNTKHKQYQYFDFSVAHQKDFLMVFGWGYDICIRDKCDNNNNNECLLGGTYELVQEQNNTNQSANYLAGGRKFNVVQIEVYINTWI</sequence>
<dbReference type="InterPro" id="IPR001841">
    <property type="entry name" value="Znf_RING"/>
</dbReference>
<dbReference type="Gene3D" id="3.30.40.10">
    <property type="entry name" value="Zinc/RING finger domain, C3HC4 (zinc finger)"/>
    <property type="match status" value="1"/>
</dbReference>
<evidence type="ECO:0000259" key="5">
    <source>
        <dbReference type="PROSITE" id="PS50089"/>
    </source>
</evidence>
<reference evidence="8 9" key="1">
    <citation type="submission" date="2014-06" db="EMBL/GenBank/DDBJ databases">
        <authorList>
            <person name="Swart Estienne"/>
        </authorList>
    </citation>
    <scope>NUCLEOTIDE SEQUENCE [LARGE SCALE GENOMIC DNA]</scope>
    <source>
        <strain evidence="8 9">130c</strain>
    </source>
</reference>
<dbReference type="PROSITE" id="PS50089">
    <property type="entry name" value="ZF_RING_2"/>
    <property type="match status" value="1"/>
</dbReference>
<evidence type="ECO:0000256" key="4">
    <source>
        <dbReference type="SAM" id="MobiDB-lite"/>
    </source>
</evidence>
<keyword evidence="9" id="KW-1185">Reference proteome</keyword>
<feature type="domain" description="RING-type" evidence="5">
    <location>
        <begin position="13"/>
        <end position="59"/>
    </location>
</feature>
<evidence type="ECO:0000256" key="1">
    <source>
        <dbReference type="ARBA" id="ARBA00022723"/>
    </source>
</evidence>
<evidence type="ECO:0000259" key="6">
    <source>
        <dbReference type="PROSITE" id="PS50119"/>
    </source>
</evidence>
<dbReference type="PROSITE" id="PS50119">
    <property type="entry name" value="ZF_BBOX"/>
    <property type="match status" value="1"/>
</dbReference>
<dbReference type="AlphaFoldDB" id="A0A078A0P7"/>
<proteinExistence type="predicted"/>
<dbReference type="EMBL" id="CCKQ01003888">
    <property type="protein sequence ID" value="CDW75028.1"/>
    <property type="molecule type" value="Genomic_DNA"/>
</dbReference>
<feature type="domain" description="B box-type" evidence="6">
    <location>
        <begin position="80"/>
        <end position="114"/>
    </location>
</feature>
<evidence type="ECO:0000259" key="7">
    <source>
        <dbReference type="PROSITE" id="PS51886"/>
    </source>
</evidence>
<feature type="domain" description="TLDc" evidence="7">
    <location>
        <begin position="473"/>
        <end position="644"/>
    </location>
</feature>
<dbReference type="InterPro" id="IPR006571">
    <property type="entry name" value="TLDc_dom"/>
</dbReference>
<keyword evidence="2" id="KW-0863">Zinc-finger</keyword>
<keyword evidence="1" id="KW-0479">Metal-binding</keyword>
<name>A0A078A0P7_STYLE</name>
<dbReference type="InterPro" id="IPR013083">
    <property type="entry name" value="Znf_RING/FYVE/PHD"/>
</dbReference>
<dbReference type="InterPro" id="IPR000315">
    <property type="entry name" value="Znf_B-box"/>
</dbReference>
<dbReference type="OrthoDB" id="2378640at2759"/>
<feature type="compositionally biased region" description="Basic and acidic residues" evidence="4">
    <location>
        <begin position="359"/>
        <end position="370"/>
    </location>
</feature>
<dbReference type="PROSITE" id="PS51886">
    <property type="entry name" value="TLDC"/>
    <property type="match status" value="1"/>
</dbReference>
<evidence type="ECO:0000256" key="2">
    <source>
        <dbReference type="PROSITE-ProRule" id="PRU00024"/>
    </source>
</evidence>
<dbReference type="Pfam" id="PF07534">
    <property type="entry name" value="TLD"/>
    <property type="match status" value="1"/>
</dbReference>
<feature type="region of interest" description="Disordered" evidence="4">
    <location>
        <begin position="280"/>
        <end position="323"/>
    </location>
</feature>
<dbReference type="Gene3D" id="3.30.160.60">
    <property type="entry name" value="Classic Zinc Finger"/>
    <property type="match status" value="1"/>
</dbReference>
<feature type="compositionally biased region" description="Basic residues" evidence="4">
    <location>
        <begin position="280"/>
        <end position="294"/>
    </location>
</feature>
<evidence type="ECO:0000313" key="8">
    <source>
        <dbReference type="EMBL" id="CDW75028.1"/>
    </source>
</evidence>
<dbReference type="SUPFAM" id="SSF57845">
    <property type="entry name" value="B-box zinc-binding domain"/>
    <property type="match status" value="1"/>
</dbReference>
<keyword evidence="3" id="KW-0175">Coiled coil</keyword>
<dbReference type="SMART" id="SM00584">
    <property type="entry name" value="TLDc"/>
    <property type="match status" value="1"/>
</dbReference>
<feature type="region of interest" description="Disordered" evidence="4">
    <location>
        <begin position="359"/>
        <end position="387"/>
    </location>
</feature>
<accession>A0A078A0P7</accession>
<dbReference type="InParanoid" id="A0A078A0P7"/>
<dbReference type="CDD" id="cd19756">
    <property type="entry name" value="Bbox2"/>
    <property type="match status" value="1"/>
</dbReference>
<organism evidence="8 9">
    <name type="scientific">Stylonychia lemnae</name>
    <name type="common">Ciliate</name>
    <dbReference type="NCBI Taxonomy" id="5949"/>
    <lineage>
        <taxon>Eukaryota</taxon>
        <taxon>Sar</taxon>
        <taxon>Alveolata</taxon>
        <taxon>Ciliophora</taxon>
        <taxon>Intramacronucleata</taxon>
        <taxon>Spirotrichea</taxon>
        <taxon>Stichotrichia</taxon>
        <taxon>Sporadotrichida</taxon>
        <taxon>Oxytrichidae</taxon>
        <taxon>Stylonychinae</taxon>
        <taxon>Stylonychia</taxon>
    </lineage>
</organism>
<keyword evidence="2" id="KW-0862">Zinc</keyword>
<dbReference type="OMA" id="QHIAFER"/>
<evidence type="ECO:0000256" key="3">
    <source>
        <dbReference type="SAM" id="Coils"/>
    </source>
</evidence>
<evidence type="ECO:0000313" key="9">
    <source>
        <dbReference type="Proteomes" id="UP000039865"/>
    </source>
</evidence>
<feature type="compositionally biased region" description="Low complexity" evidence="4">
    <location>
        <begin position="376"/>
        <end position="387"/>
    </location>
</feature>
<feature type="coiled-coil region" evidence="3">
    <location>
        <begin position="442"/>
        <end position="469"/>
    </location>
</feature>
<dbReference type="Proteomes" id="UP000039865">
    <property type="component" value="Unassembled WGS sequence"/>
</dbReference>
<gene>
    <name evidence="8" type="primary">Contig3908.g4172</name>
    <name evidence="8" type="ORF">STYLEM_4013</name>
</gene>
<protein>
    <submittedName>
        <fullName evidence="8">Tldc domain-containing protein</fullName>
    </submittedName>
</protein>
<dbReference type="GO" id="GO:0008270">
    <property type="term" value="F:zinc ion binding"/>
    <property type="evidence" value="ECO:0007669"/>
    <property type="project" value="UniProtKB-KW"/>
</dbReference>